<evidence type="ECO:0000313" key="3">
    <source>
        <dbReference type="EMBL" id="GIU42841.1"/>
    </source>
</evidence>
<evidence type="ECO:0000313" key="4">
    <source>
        <dbReference type="Proteomes" id="UP000761574"/>
    </source>
</evidence>
<dbReference type="PANTHER" id="PTHR43777">
    <property type="entry name" value="MOLYBDENUM COFACTOR CYTIDYLYLTRANSFERASE"/>
    <property type="match status" value="1"/>
</dbReference>
<feature type="domain" description="MobA-like NTP transferase" evidence="2">
    <location>
        <begin position="19"/>
        <end position="191"/>
    </location>
</feature>
<keyword evidence="1" id="KW-0460">Magnesium</keyword>
<dbReference type="SUPFAM" id="SSF53448">
    <property type="entry name" value="Nucleotide-diphospho-sugar transferases"/>
    <property type="match status" value="1"/>
</dbReference>
<keyword evidence="4" id="KW-1185">Reference proteome</keyword>
<dbReference type="EMBL" id="BPFB01000004">
    <property type="protein sequence ID" value="GIU42841.1"/>
    <property type="molecule type" value="Genomic_DNA"/>
</dbReference>
<dbReference type="Gene3D" id="3.90.550.10">
    <property type="entry name" value="Spore Coat Polysaccharide Biosynthesis Protein SpsA, Chain A"/>
    <property type="match status" value="1"/>
</dbReference>
<dbReference type="PANTHER" id="PTHR43777:SF1">
    <property type="entry name" value="MOLYBDENUM COFACTOR CYTIDYLYLTRANSFERASE"/>
    <property type="match status" value="1"/>
</dbReference>
<comment type="caution">
    <text evidence="3">The sequence shown here is derived from an EMBL/GenBank/DDBJ whole genome shotgun (WGS) entry which is preliminary data.</text>
</comment>
<reference evidence="3 4" key="1">
    <citation type="submission" date="2021-05" db="EMBL/GenBank/DDBJ databases">
        <title>Molecular characterization for Shewanella algae harboring chromosomal blaOXA-55-like strains isolated from clinical and environment sample.</title>
        <authorList>
            <person name="Ohama Y."/>
            <person name="Aoki K."/>
            <person name="Harada S."/>
            <person name="Moriya K."/>
            <person name="Ishii Y."/>
            <person name="Tateda K."/>
        </authorList>
    </citation>
    <scope>NUCLEOTIDE SEQUENCE [LARGE SCALE GENOMIC DNA]</scope>
    <source>
        <strain evidence="3 4">LMG 23746</strain>
    </source>
</reference>
<dbReference type="InterPro" id="IPR029044">
    <property type="entry name" value="Nucleotide-diphossugar_trans"/>
</dbReference>
<dbReference type="Proteomes" id="UP000761574">
    <property type="component" value="Unassembled WGS sequence"/>
</dbReference>
<evidence type="ECO:0000259" key="2">
    <source>
        <dbReference type="Pfam" id="PF12804"/>
    </source>
</evidence>
<organism evidence="3 4">
    <name type="scientific">Shewanella algidipiscicola</name>
    <dbReference type="NCBI Taxonomy" id="614070"/>
    <lineage>
        <taxon>Bacteria</taxon>
        <taxon>Pseudomonadati</taxon>
        <taxon>Pseudomonadota</taxon>
        <taxon>Gammaproteobacteria</taxon>
        <taxon>Alteromonadales</taxon>
        <taxon>Shewanellaceae</taxon>
        <taxon>Shewanella</taxon>
    </lineage>
</organism>
<dbReference type="CDD" id="cd04182">
    <property type="entry name" value="GT_2_like_f"/>
    <property type="match status" value="1"/>
</dbReference>
<accession>A0ABQ4P5U0</accession>
<dbReference type="RefSeq" id="WP_119976951.1">
    <property type="nucleotide sequence ID" value="NZ_BPFB01000004.1"/>
</dbReference>
<dbReference type="Pfam" id="PF12804">
    <property type="entry name" value="NTP_transf_3"/>
    <property type="match status" value="1"/>
</dbReference>
<evidence type="ECO:0000256" key="1">
    <source>
        <dbReference type="ARBA" id="ARBA00022842"/>
    </source>
</evidence>
<name>A0ABQ4P5U0_9GAMM</name>
<gene>
    <name evidence="3" type="primary">mocA</name>
    <name evidence="3" type="ORF">TUM4630_04750</name>
</gene>
<dbReference type="InterPro" id="IPR025877">
    <property type="entry name" value="MobA-like_NTP_Trfase"/>
</dbReference>
<protein>
    <submittedName>
        <fullName evidence="3">Xanthine dehydrogenase</fullName>
    </submittedName>
</protein>
<proteinExistence type="predicted"/>
<sequence length="221" mass="23794">MTQTTQSPFQTQSPLQMIALLAAGGSRRFGGAKLAAPIEADNSIDDSQTGHKQTLLGVVYGRLSQVASHVGAQLVVVVGGHREAVIDGLPVDAKVLDNRHWQQGMASSIGVATEYAQARGAESLMITLGDQLGLQVTDYLTLYGARAQACTRVSAYYASAPAVPAIFHRDDYTALLTLKGDRGAKALLRRRYQEGKLIAASLPRAELDIDTQEQLHDFYKI</sequence>